<name>M4BBL8_HYAAE</name>
<dbReference type="InParanoid" id="M4BBL8"/>
<dbReference type="HOGENOM" id="CLU_2817910_0_0_1"/>
<organism evidence="1 2">
    <name type="scientific">Hyaloperonospora arabidopsidis (strain Emoy2)</name>
    <name type="common">Downy mildew agent</name>
    <name type="synonym">Peronospora arabidopsidis</name>
    <dbReference type="NCBI Taxonomy" id="559515"/>
    <lineage>
        <taxon>Eukaryota</taxon>
        <taxon>Sar</taxon>
        <taxon>Stramenopiles</taxon>
        <taxon>Oomycota</taxon>
        <taxon>Peronosporomycetes</taxon>
        <taxon>Peronosporales</taxon>
        <taxon>Peronosporaceae</taxon>
        <taxon>Hyaloperonospora</taxon>
    </lineage>
</organism>
<dbReference type="EnsemblProtists" id="HpaT803681">
    <property type="protein sequence ID" value="HpaP803681"/>
    <property type="gene ID" value="HpaG803681"/>
</dbReference>
<proteinExistence type="predicted"/>
<accession>M4BBL8</accession>
<dbReference type="EMBL" id="JH598105">
    <property type="status" value="NOT_ANNOTATED_CDS"/>
    <property type="molecule type" value="Genomic_DNA"/>
</dbReference>
<reference evidence="2" key="1">
    <citation type="journal article" date="2010" name="Science">
        <title>Signatures of adaptation to obligate biotrophy in the Hyaloperonospora arabidopsidis genome.</title>
        <authorList>
            <person name="Baxter L."/>
            <person name="Tripathy S."/>
            <person name="Ishaque N."/>
            <person name="Boot N."/>
            <person name="Cabral A."/>
            <person name="Kemen E."/>
            <person name="Thines M."/>
            <person name="Ah-Fong A."/>
            <person name="Anderson R."/>
            <person name="Badejoko W."/>
            <person name="Bittner-Eddy P."/>
            <person name="Boore J.L."/>
            <person name="Chibucos M.C."/>
            <person name="Coates M."/>
            <person name="Dehal P."/>
            <person name="Delehaunty K."/>
            <person name="Dong S."/>
            <person name="Downton P."/>
            <person name="Dumas B."/>
            <person name="Fabro G."/>
            <person name="Fronick C."/>
            <person name="Fuerstenberg S.I."/>
            <person name="Fulton L."/>
            <person name="Gaulin E."/>
            <person name="Govers F."/>
            <person name="Hughes L."/>
            <person name="Humphray S."/>
            <person name="Jiang R.H."/>
            <person name="Judelson H."/>
            <person name="Kamoun S."/>
            <person name="Kyung K."/>
            <person name="Meijer H."/>
            <person name="Minx P."/>
            <person name="Morris P."/>
            <person name="Nelson J."/>
            <person name="Phuntumart V."/>
            <person name="Qutob D."/>
            <person name="Rehmany A."/>
            <person name="Rougon-Cardoso A."/>
            <person name="Ryden P."/>
            <person name="Torto-Alalibo T."/>
            <person name="Studholme D."/>
            <person name="Wang Y."/>
            <person name="Win J."/>
            <person name="Wood J."/>
            <person name="Clifton S.W."/>
            <person name="Rogers J."/>
            <person name="Van den Ackerveken G."/>
            <person name="Jones J.D."/>
            <person name="McDowell J.M."/>
            <person name="Beynon J."/>
            <person name="Tyler B.M."/>
        </authorList>
    </citation>
    <scope>NUCLEOTIDE SEQUENCE [LARGE SCALE GENOMIC DNA]</scope>
    <source>
        <strain evidence="2">Emoy2</strain>
    </source>
</reference>
<reference evidence="1" key="2">
    <citation type="submission" date="2015-06" db="UniProtKB">
        <authorList>
            <consortium name="EnsemblProtists"/>
        </authorList>
    </citation>
    <scope>IDENTIFICATION</scope>
    <source>
        <strain evidence="1">Emoy2</strain>
    </source>
</reference>
<keyword evidence="2" id="KW-1185">Reference proteome</keyword>
<evidence type="ECO:0000313" key="2">
    <source>
        <dbReference type="Proteomes" id="UP000011713"/>
    </source>
</evidence>
<dbReference type="AlphaFoldDB" id="M4BBL8"/>
<dbReference type="Proteomes" id="UP000011713">
    <property type="component" value="Unassembled WGS sequence"/>
</dbReference>
<sequence length="67" mass="7806">MACRLRRSCEKERRMWSGQFVQRPFECTTLVNLKIITFLLTCIIFCVAHPSPCRLYTIGEQALELAL</sequence>
<dbReference type="VEuPathDB" id="FungiDB:HpaG803681"/>
<evidence type="ECO:0000313" key="1">
    <source>
        <dbReference type="EnsemblProtists" id="HpaP803681"/>
    </source>
</evidence>
<protein>
    <submittedName>
        <fullName evidence="1">Uncharacterized protein</fullName>
    </submittedName>
</protein>